<comment type="caution">
    <text evidence="2">The sequence shown here is derived from an EMBL/GenBank/DDBJ whole genome shotgun (WGS) entry which is preliminary data.</text>
</comment>
<dbReference type="GO" id="GO:0016740">
    <property type="term" value="F:transferase activity"/>
    <property type="evidence" value="ECO:0007669"/>
    <property type="project" value="UniProtKB-KW"/>
</dbReference>
<gene>
    <name evidence="2" type="ORF">CFH80_03740</name>
</gene>
<evidence type="ECO:0000313" key="2">
    <source>
        <dbReference type="EMBL" id="DAB36646.1"/>
    </source>
</evidence>
<evidence type="ECO:0000259" key="1">
    <source>
        <dbReference type="Pfam" id="PF13524"/>
    </source>
</evidence>
<protein>
    <submittedName>
        <fullName evidence="2">Glycosyltransferase family 1 protein</fullName>
    </submittedName>
</protein>
<dbReference type="InterPro" id="IPR055259">
    <property type="entry name" value="YkvP/CgeB_Glyco_trans-like"/>
</dbReference>
<sequence length="339" mass="39482">MKIVHVASFNYLKDGQSYYATDYKIQQGLIRNGHFVYPFSYRDTARCGNIFGSKRWGIGKTNRRLIETCKNIAPDLLLLSHAELISGETLEQIRLLLPNIKIAMWFVDPLWIQHHCLNIQSKIDSLDVFFATTSGTLLKAFKRPRNRVAYFPNIADASIETAQCFAHSDLSIDFLFCGRDYKEPERQAFLVELEKSLSFCNAQFFGCLGKPLIFGDAYTSQLSQAKMGLSYNRRNDVDLYMSDRIVQLTGNGILTFSPKVPDMELLYTHEEVVYFDSAEELHAKLRYFHTHDQERRNIARKGWGKTHRSFNGERITRYMIETIFDRPLSENYEWQNERF</sequence>
<dbReference type="Proteomes" id="UP000231638">
    <property type="component" value="Unassembled WGS sequence"/>
</dbReference>
<dbReference type="Pfam" id="PF13524">
    <property type="entry name" value="Glyco_trans_1_2"/>
    <property type="match status" value="1"/>
</dbReference>
<accession>A0A2D3WEE6</accession>
<dbReference type="STRING" id="366522.GCA_001548055_00620"/>
<evidence type="ECO:0000313" key="3">
    <source>
        <dbReference type="Proteomes" id="UP000231638"/>
    </source>
</evidence>
<proteinExistence type="predicted"/>
<dbReference type="EMBL" id="DLUG01000100">
    <property type="protein sequence ID" value="DAB36646.1"/>
    <property type="molecule type" value="Genomic_DNA"/>
</dbReference>
<name>A0A2D3WEE6_9BACT</name>
<organism evidence="2 3">
    <name type="scientific">Sulfurospirillum cavolei</name>
    <dbReference type="NCBI Taxonomy" id="366522"/>
    <lineage>
        <taxon>Bacteria</taxon>
        <taxon>Pseudomonadati</taxon>
        <taxon>Campylobacterota</taxon>
        <taxon>Epsilonproteobacteria</taxon>
        <taxon>Campylobacterales</taxon>
        <taxon>Sulfurospirillaceae</taxon>
        <taxon>Sulfurospirillum</taxon>
    </lineage>
</organism>
<feature type="domain" description="Spore protein YkvP/CgeB glycosyl transferase-like" evidence="1">
    <location>
        <begin position="213"/>
        <end position="319"/>
    </location>
</feature>
<keyword evidence="2" id="KW-0808">Transferase</keyword>
<dbReference type="AlphaFoldDB" id="A0A2D3WEE6"/>
<reference evidence="2 3" key="1">
    <citation type="journal article" date="2017" name="Front. Microbiol.">
        <title>Comparative Genomic Analysis of the Class Epsilonproteobacteria and Proposed Reclassification to Epsilonbacteraeota (phyl. nov.).</title>
        <authorList>
            <person name="Waite D.W."/>
            <person name="Vanwonterghem I."/>
            <person name="Rinke C."/>
            <person name="Parks D.H."/>
            <person name="Zhang Y."/>
            <person name="Takai K."/>
            <person name="Sievert S.M."/>
            <person name="Simon J."/>
            <person name="Campbell B.J."/>
            <person name="Hanson T.E."/>
            <person name="Woyke T."/>
            <person name="Klotz M.G."/>
            <person name="Hugenholtz P."/>
        </authorList>
    </citation>
    <scope>NUCLEOTIDE SEQUENCE [LARGE SCALE GENOMIC DNA]</scope>
    <source>
        <strain evidence="2">UBA11420</strain>
    </source>
</reference>